<dbReference type="EMBL" id="AZBU02000002">
    <property type="protein sequence ID" value="TKR93126.1"/>
    <property type="molecule type" value="Genomic_DNA"/>
</dbReference>
<feature type="compositionally biased region" description="Basic and acidic residues" evidence="1">
    <location>
        <begin position="14"/>
        <end position="29"/>
    </location>
</feature>
<dbReference type="AlphaFoldDB" id="A0A4U5PA40"/>
<comment type="caution">
    <text evidence="2">The sequence shown here is derived from an EMBL/GenBank/DDBJ whole genome shotgun (WGS) entry which is preliminary data.</text>
</comment>
<sequence length="95" mass="10966">MIIHMYNDAQNEFDEGKASNKGVHSDPRGRQWTTVRRRVLRKPGHGEIAEALCSPNRMCPEAEFGDSSTRNSRPKNRFCGSRRLEVRIRALKERV</sequence>
<evidence type="ECO:0000313" key="3">
    <source>
        <dbReference type="Proteomes" id="UP000298663"/>
    </source>
</evidence>
<organism evidence="2 3">
    <name type="scientific">Steinernema carpocapsae</name>
    <name type="common">Entomopathogenic nematode</name>
    <dbReference type="NCBI Taxonomy" id="34508"/>
    <lineage>
        <taxon>Eukaryota</taxon>
        <taxon>Metazoa</taxon>
        <taxon>Ecdysozoa</taxon>
        <taxon>Nematoda</taxon>
        <taxon>Chromadorea</taxon>
        <taxon>Rhabditida</taxon>
        <taxon>Tylenchina</taxon>
        <taxon>Panagrolaimomorpha</taxon>
        <taxon>Strongyloidoidea</taxon>
        <taxon>Steinernematidae</taxon>
        <taxon>Steinernema</taxon>
    </lineage>
</organism>
<protein>
    <submittedName>
        <fullName evidence="2">Uncharacterized protein</fullName>
    </submittedName>
</protein>
<evidence type="ECO:0000313" key="2">
    <source>
        <dbReference type="EMBL" id="TKR93126.1"/>
    </source>
</evidence>
<dbReference type="Proteomes" id="UP000298663">
    <property type="component" value="Unassembled WGS sequence"/>
</dbReference>
<gene>
    <name evidence="2" type="ORF">L596_007640</name>
</gene>
<reference evidence="2 3" key="2">
    <citation type="journal article" date="2019" name="G3 (Bethesda)">
        <title>Hybrid Assembly of the Genome of the Entomopathogenic Nematode Steinernema carpocapsae Identifies the X-Chromosome.</title>
        <authorList>
            <person name="Serra L."/>
            <person name="Macchietto M."/>
            <person name="Macias-Munoz A."/>
            <person name="McGill C.J."/>
            <person name="Rodriguez I.M."/>
            <person name="Rodriguez B."/>
            <person name="Murad R."/>
            <person name="Mortazavi A."/>
        </authorList>
    </citation>
    <scope>NUCLEOTIDE SEQUENCE [LARGE SCALE GENOMIC DNA]</scope>
    <source>
        <strain evidence="2 3">ALL</strain>
    </source>
</reference>
<feature type="region of interest" description="Disordered" evidence="1">
    <location>
        <begin position="10"/>
        <end position="30"/>
    </location>
</feature>
<keyword evidence="3" id="KW-1185">Reference proteome</keyword>
<evidence type="ECO:0000256" key="1">
    <source>
        <dbReference type="SAM" id="MobiDB-lite"/>
    </source>
</evidence>
<proteinExistence type="predicted"/>
<reference evidence="2 3" key="1">
    <citation type="journal article" date="2015" name="Genome Biol.">
        <title>Comparative genomics of Steinernema reveals deeply conserved gene regulatory networks.</title>
        <authorList>
            <person name="Dillman A.R."/>
            <person name="Macchietto M."/>
            <person name="Porter C.F."/>
            <person name="Rogers A."/>
            <person name="Williams B."/>
            <person name="Antoshechkin I."/>
            <person name="Lee M.M."/>
            <person name="Goodwin Z."/>
            <person name="Lu X."/>
            <person name="Lewis E.E."/>
            <person name="Goodrich-Blair H."/>
            <person name="Stock S.P."/>
            <person name="Adams B.J."/>
            <person name="Sternberg P.W."/>
            <person name="Mortazavi A."/>
        </authorList>
    </citation>
    <scope>NUCLEOTIDE SEQUENCE [LARGE SCALE GENOMIC DNA]</scope>
    <source>
        <strain evidence="2 3">ALL</strain>
    </source>
</reference>
<accession>A0A4U5PA40</accession>
<name>A0A4U5PA40_STECR</name>